<feature type="domain" description="Lantibiotic dehydratase N-terminal" evidence="2">
    <location>
        <begin position="31"/>
        <end position="706"/>
    </location>
</feature>
<dbReference type="InterPro" id="IPR023809">
    <property type="entry name" value="Thiopep_bacteriocin_synth_dom"/>
</dbReference>
<feature type="domain" description="Thiopeptide-type bacteriocin biosynthesis" evidence="3">
    <location>
        <begin position="775"/>
        <end position="1009"/>
    </location>
</feature>
<accession>A0ABW0XBM2</accession>
<dbReference type="NCBIfam" id="TIGR03891">
    <property type="entry name" value="thiopep_ocin"/>
    <property type="match status" value="1"/>
</dbReference>
<dbReference type="EMBL" id="JBHSOF010000041">
    <property type="protein sequence ID" value="MFC5666536.1"/>
    <property type="molecule type" value="Genomic_DNA"/>
</dbReference>
<dbReference type="RefSeq" id="WP_380228220.1">
    <property type="nucleotide sequence ID" value="NZ_JBHSOF010000041.1"/>
</dbReference>
<comment type="caution">
    <text evidence="4">The sequence shown here is derived from an EMBL/GenBank/DDBJ whole genome shotgun (WGS) entry which is preliminary data.</text>
</comment>
<evidence type="ECO:0000256" key="1">
    <source>
        <dbReference type="SAM" id="MobiDB-lite"/>
    </source>
</evidence>
<dbReference type="InterPro" id="IPR006827">
    <property type="entry name" value="Lant_deHydtase_N"/>
</dbReference>
<organism evidence="4 5">
    <name type="scientific">Kitasatospora misakiensis</name>
    <dbReference type="NCBI Taxonomy" id="67330"/>
    <lineage>
        <taxon>Bacteria</taxon>
        <taxon>Bacillati</taxon>
        <taxon>Actinomycetota</taxon>
        <taxon>Actinomycetes</taxon>
        <taxon>Kitasatosporales</taxon>
        <taxon>Streptomycetaceae</taxon>
        <taxon>Kitasatospora</taxon>
    </lineage>
</organism>
<evidence type="ECO:0000313" key="4">
    <source>
        <dbReference type="EMBL" id="MFC5666536.1"/>
    </source>
</evidence>
<dbReference type="Pfam" id="PF04738">
    <property type="entry name" value="Lant_dehydr_N"/>
    <property type="match status" value="1"/>
</dbReference>
<feature type="region of interest" description="Disordered" evidence="1">
    <location>
        <begin position="374"/>
        <end position="393"/>
    </location>
</feature>
<reference evidence="5" key="1">
    <citation type="journal article" date="2019" name="Int. J. Syst. Evol. Microbiol.">
        <title>The Global Catalogue of Microorganisms (GCM) 10K type strain sequencing project: providing services to taxonomists for standard genome sequencing and annotation.</title>
        <authorList>
            <consortium name="The Broad Institute Genomics Platform"/>
            <consortium name="The Broad Institute Genome Sequencing Center for Infectious Disease"/>
            <person name="Wu L."/>
            <person name="Ma J."/>
        </authorList>
    </citation>
    <scope>NUCLEOTIDE SEQUENCE [LARGE SCALE GENOMIC DNA]</scope>
    <source>
        <strain evidence="5">CGMCC 4.1437</strain>
    </source>
</reference>
<sequence length="1025" mass="112756">MAMLTPPSAGADEIDLRDLHEVADYLDELTADPWVLEAIAVSNLPLYTSVAAIRARRAVRPKALLKAALAATRYVLRGSSRPTPFGLLAGVAPVSFGDSVRVRLGAEHRAVVRPDGEWLAEEVCRWERRPAVLRTLRVVRNDLGFRRGDRWVLPCAPAGESSSVPDPGMEEASARYTGALELILRTAERPVAAGSLIGRVTAAFPTVPVGRIEDVLVDLVRRGFLLTDLHPPLTSPDPLRHVVDRLRAADLSDPSDLSDLDNIADIAERLHRHGRHRPGAGLSSWRSLVDAMNARHPHPSPAGVDLRVDADVVLPEAVLREAEHAATALWRLRSRASEQPHLVEYHAAFLERYGTDQSVPLLDLLDAQAGLGTPAGYRNPRSERSAPPVPPTAHDLARDGWLLRLVSTAAVSGATEVVIDDEMIAALDDARPDAHPGDHPGDHPDARPDARTADLRFPGEISLHLTAESPRALAEGDFVAVLAPATGSSLPGSLEARFAHLLDDARPLGDLVRRGTRARSAEGALPVQVDFQPTAQGVADAARVPAFFTDRLTVGCFGDPGSGDTLRAQDIAVAADTTRMYFVEAATGREIAPAFPHAGNARLAPAAVRFLWEVPRMAQPTWVVWQWGPLDAAPYLPRVRYGRTVLTPARWRPDPALSDASVPGDAWELLLDRWRARWNVPDLVDVGTADRRLTLDLSRPLHRRLLRRDLARGTDLLVTEPPARAGRGHGWLRDESGAVRAGELIVPLLPRRPRTPAPSPRPQVARAIPRRHPRWLSAKLYGATARQHEVLTEHLPLLLAALPDGVDRWFFVRYRDPDPHLRLRFHGDPEVLHGPTTREVLDWADRLRGQRLAGRLVLDGYEPETLRYGGPEVITAVERHFHHDSLQVLDQLRAFPDGLPEDEKVLLAAANFATTVQAVHGGGWPAWFLDPALDEVCRPHRAYGHRHRQEASARYRASDLPLPTPADRSEPLAALATERRSVLQSVLHMHHNRLVGPDRQSEGRALALARCLADDEEGRRRHRQP</sequence>
<dbReference type="Pfam" id="PF14028">
    <property type="entry name" value="Lant_dehydr_C"/>
    <property type="match status" value="1"/>
</dbReference>
<evidence type="ECO:0000259" key="2">
    <source>
        <dbReference type="Pfam" id="PF04738"/>
    </source>
</evidence>
<keyword evidence="5" id="KW-1185">Reference proteome</keyword>
<evidence type="ECO:0000313" key="5">
    <source>
        <dbReference type="Proteomes" id="UP001595975"/>
    </source>
</evidence>
<gene>
    <name evidence="4" type="ORF">ACFP3U_26655</name>
</gene>
<evidence type="ECO:0000259" key="3">
    <source>
        <dbReference type="Pfam" id="PF14028"/>
    </source>
</evidence>
<protein>
    <submittedName>
        <fullName evidence="4">Lantibiotic dehydratase</fullName>
    </submittedName>
</protein>
<proteinExistence type="predicted"/>
<feature type="region of interest" description="Disordered" evidence="1">
    <location>
        <begin position="947"/>
        <end position="968"/>
    </location>
</feature>
<dbReference type="Proteomes" id="UP001595975">
    <property type="component" value="Unassembled WGS sequence"/>
</dbReference>
<name>A0ABW0XBM2_9ACTN</name>
<feature type="region of interest" description="Disordered" evidence="1">
    <location>
        <begin position="430"/>
        <end position="450"/>
    </location>
</feature>